<evidence type="ECO:0000313" key="5">
    <source>
        <dbReference type="EMBL" id="UNP27869.1"/>
    </source>
</evidence>
<dbReference type="CDD" id="cd10917">
    <property type="entry name" value="CE4_NodB_like_6s_7s"/>
    <property type="match status" value="1"/>
</dbReference>
<evidence type="ECO:0000256" key="2">
    <source>
        <dbReference type="ARBA" id="ARBA00022801"/>
    </source>
</evidence>
<feature type="compositionally biased region" description="Basic and acidic residues" evidence="3">
    <location>
        <begin position="1"/>
        <end position="10"/>
    </location>
</feature>
<dbReference type="Proteomes" id="UP000829194">
    <property type="component" value="Chromosome"/>
</dbReference>
<evidence type="ECO:0000259" key="4">
    <source>
        <dbReference type="PROSITE" id="PS51677"/>
    </source>
</evidence>
<dbReference type="EMBL" id="CP093547">
    <property type="protein sequence ID" value="UNP27869.1"/>
    <property type="molecule type" value="Genomic_DNA"/>
</dbReference>
<proteinExistence type="predicted"/>
<dbReference type="InterPro" id="IPR050248">
    <property type="entry name" value="Polysacc_deacetylase_ArnD"/>
</dbReference>
<dbReference type="PANTHER" id="PTHR10587:SF133">
    <property type="entry name" value="CHITIN DEACETYLASE 1-RELATED"/>
    <property type="match status" value="1"/>
</dbReference>
<evidence type="ECO:0000313" key="6">
    <source>
        <dbReference type="Proteomes" id="UP000829194"/>
    </source>
</evidence>
<keyword evidence="2" id="KW-0378">Hydrolase</keyword>
<keyword evidence="6" id="KW-1185">Reference proteome</keyword>
<name>A0ABY3X5M8_9GAMM</name>
<organism evidence="5 6">
    <name type="scientific">Lysobacter gummosus</name>
    <dbReference type="NCBI Taxonomy" id="262324"/>
    <lineage>
        <taxon>Bacteria</taxon>
        <taxon>Pseudomonadati</taxon>
        <taxon>Pseudomonadota</taxon>
        <taxon>Gammaproteobacteria</taxon>
        <taxon>Lysobacterales</taxon>
        <taxon>Lysobacteraceae</taxon>
        <taxon>Lysobacter</taxon>
    </lineage>
</organism>
<dbReference type="InterPro" id="IPR011330">
    <property type="entry name" value="Glyco_hydro/deAcase_b/a-brl"/>
</dbReference>
<evidence type="ECO:0000256" key="3">
    <source>
        <dbReference type="SAM" id="MobiDB-lite"/>
    </source>
</evidence>
<sequence length="408" mass="45161">MQGSSDRDGRYSTQARTSASRAWRRPRATSPAAGWSALIAAAVLLFANVANAAGPAVVATADRATWPQPLNTPAGFDRASRAEILAFAHELALSESLDDAALTQRLNLKQIDRAGVDRIRARYWQRLSGNYRLASRGCGAREAFCAPAADAAALRRLALAFDAAPEPAYAAWYADATRFHRIYLDEQLRLAALFARVSSEIDTYGSDELDGSELPDRRFLLTFDDGPSAAGGNTDKLLQTLRAHKLDATFFVLGQSLQQRMKAASPAQTYAGMCVASHGWEHQSHARWPQWQDSVIRSSALIKAQTGAAYVPLFRPPYGQRRADSGEFFRQQGVRVVLWSIDSQDWNAKMSPADVQGRLLSLMLLWRRGTILFHDVHDKAWVAVPWLLKQTQGARVDWMGCKDYPEAR</sequence>
<dbReference type="InterPro" id="IPR002509">
    <property type="entry name" value="NODB_dom"/>
</dbReference>
<protein>
    <submittedName>
        <fullName evidence="5">Polysaccharide deacetylase family protein</fullName>
    </submittedName>
</protein>
<feature type="compositionally biased region" description="Polar residues" evidence="3">
    <location>
        <begin position="11"/>
        <end position="20"/>
    </location>
</feature>
<dbReference type="Gene3D" id="3.20.20.370">
    <property type="entry name" value="Glycoside hydrolase/deacetylase"/>
    <property type="match status" value="1"/>
</dbReference>
<dbReference type="RefSeq" id="WP_083512562.1">
    <property type="nucleotide sequence ID" value="NZ_CP011131.1"/>
</dbReference>
<feature type="region of interest" description="Disordered" evidence="3">
    <location>
        <begin position="1"/>
        <end position="26"/>
    </location>
</feature>
<keyword evidence="1" id="KW-0479">Metal-binding</keyword>
<accession>A0ABY3X5M8</accession>
<dbReference type="Pfam" id="PF01522">
    <property type="entry name" value="Polysacc_deac_1"/>
    <property type="match status" value="1"/>
</dbReference>
<feature type="domain" description="NodB homology" evidence="4">
    <location>
        <begin position="217"/>
        <end position="401"/>
    </location>
</feature>
<dbReference type="PANTHER" id="PTHR10587">
    <property type="entry name" value="GLYCOSYL TRANSFERASE-RELATED"/>
    <property type="match status" value="1"/>
</dbReference>
<evidence type="ECO:0000256" key="1">
    <source>
        <dbReference type="ARBA" id="ARBA00022723"/>
    </source>
</evidence>
<reference evidence="5 6" key="1">
    <citation type="submission" date="2022-03" db="EMBL/GenBank/DDBJ databases">
        <title>Complete genome sequence of Lysobacter capsici VKM B-2533 and Lysobacter gummosus 10.1.1, promising sources of lytic agents.</title>
        <authorList>
            <person name="Tarlachkov S.V."/>
            <person name="Kudryakova I.V."/>
            <person name="Afoshin A.S."/>
            <person name="Leontyevskaya E.A."/>
            <person name="Leontyevskaya N.V."/>
        </authorList>
    </citation>
    <scope>NUCLEOTIDE SEQUENCE [LARGE SCALE GENOMIC DNA]</scope>
    <source>
        <strain evidence="5 6">10.1.1</strain>
    </source>
</reference>
<dbReference type="SUPFAM" id="SSF88713">
    <property type="entry name" value="Glycoside hydrolase/deacetylase"/>
    <property type="match status" value="1"/>
</dbReference>
<gene>
    <name evidence="5" type="ORF">MOV92_15280</name>
</gene>
<dbReference type="PROSITE" id="PS51677">
    <property type="entry name" value="NODB"/>
    <property type="match status" value="1"/>
</dbReference>